<dbReference type="AlphaFoldDB" id="A0A5A8F3H1"/>
<evidence type="ECO:0000313" key="4">
    <source>
        <dbReference type="Proteomes" id="UP000322876"/>
    </source>
</evidence>
<dbReference type="GO" id="GO:0030490">
    <property type="term" value="P:maturation of SSU-rRNA"/>
    <property type="evidence" value="ECO:0007669"/>
    <property type="project" value="UniProtKB-UniRule"/>
</dbReference>
<evidence type="ECO:0000313" key="3">
    <source>
        <dbReference type="EMBL" id="KAA0258066.1"/>
    </source>
</evidence>
<organism evidence="3 4">
    <name type="scientific">Deferribacter autotrophicus</name>
    <dbReference type="NCBI Taxonomy" id="500465"/>
    <lineage>
        <taxon>Bacteria</taxon>
        <taxon>Pseudomonadati</taxon>
        <taxon>Deferribacterota</taxon>
        <taxon>Deferribacteres</taxon>
        <taxon>Deferribacterales</taxon>
        <taxon>Deferribacteraceae</taxon>
        <taxon>Deferribacter</taxon>
    </lineage>
</organism>
<comment type="similarity">
    <text evidence="2">Belongs to the RbfA family.</text>
</comment>
<sequence length="116" mass="13544">MMAKGLRAKRVSELLREELSRLIIYEVKDPRVKSVIITAVKVTNDLSIARIYFRSYDVEANLEDILSGLNRSKGFLRENIKRSLRLKKIPSFEFFIDDTVDEGFKIEQIIKKLHES</sequence>
<comment type="subcellular location">
    <subcellularLocation>
        <location evidence="2">Cytoplasm</location>
    </subcellularLocation>
</comment>
<comment type="subunit">
    <text evidence="2">Monomer. Binds 30S ribosomal subunits, but not 50S ribosomal subunits or 70S ribosomes.</text>
</comment>
<gene>
    <name evidence="2 3" type="primary">rbfA</name>
    <name evidence="3" type="ORF">FHQ18_06625</name>
</gene>
<dbReference type="NCBIfam" id="TIGR00082">
    <property type="entry name" value="rbfA"/>
    <property type="match status" value="1"/>
</dbReference>
<dbReference type="EMBL" id="VFJB01000005">
    <property type="protein sequence ID" value="KAA0258066.1"/>
    <property type="molecule type" value="Genomic_DNA"/>
</dbReference>
<evidence type="ECO:0000256" key="2">
    <source>
        <dbReference type="HAMAP-Rule" id="MF_00003"/>
    </source>
</evidence>
<evidence type="ECO:0000256" key="1">
    <source>
        <dbReference type="ARBA" id="ARBA00022517"/>
    </source>
</evidence>
<dbReference type="InterPro" id="IPR015946">
    <property type="entry name" value="KH_dom-like_a/b"/>
</dbReference>
<dbReference type="Proteomes" id="UP000322876">
    <property type="component" value="Unassembled WGS sequence"/>
</dbReference>
<name>A0A5A8F3H1_9BACT</name>
<dbReference type="RefSeq" id="WP_149266387.1">
    <property type="nucleotide sequence ID" value="NZ_VFJB01000005.1"/>
</dbReference>
<proteinExistence type="inferred from homology"/>
<dbReference type="SUPFAM" id="SSF89919">
    <property type="entry name" value="Ribosome-binding factor A, RbfA"/>
    <property type="match status" value="1"/>
</dbReference>
<dbReference type="Pfam" id="PF02033">
    <property type="entry name" value="RBFA"/>
    <property type="match status" value="1"/>
</dbReference>
<comment type="function">
    <text evidence="2">One of several proteins that assist in the late maturation steps of the functional core of the 30S ribosomal subunit. Associates with free 30S ribosomal subunits (but not with 30S subunits that are part of 70S ribosomes or polysomes). Required for efficient processing of 16S rRNA. May interact with the 5'-terminal helix region of 16S rRNA.</text>
</comment>
<protein>
    <recommendedName>
        <fullName evidence="2">Ribosome-binding factor A</fullName>
    </recommendedName>
</protein>
<dbReference type="GO" id="GO:0005829">
    <property type="term" value="C:cytosol"/>
    <property type="evidence" value="ECO:0007669"/>
    <property type="project" value="TreeGrafter"/>
</dbReference>
<dbReference type="OrthoDB" id="307788at2"/>
<comment type="caution">
    <text evidence="3">The sequence shown here is derived from an EMBL/GenBank/DDBJ whole genome shotgun (WGS) entry which is preliminary data.</text>
</comment>
<keyword evidence="2" id="KW-0963">Cytoplasm</keyword>
<keyword evidence="1 2" id="KW-0690">Ribosome biogenesis</keyword>
<dbReference type="PANTHER" id="PTHR33515:SF1">
    <property type="entry name" value="RIBOSOME-BINDING FACTOR A, CHLOROPLASTIC-RELATED"/>
    <property type="match status" value="1"/>
</dbReference>
<accession>A0A5A8F3H1</accession>
<dbReference type="GO" id="GO:0043024">
    <property type="term" value="F:ribosomal small subunit binding"/>
    <property type="evidence" value="ECO:0007669"/>
    <property type="project" value="TreeGrafter"/>
</dbReference>
<dbReference type="InterPro" id="IPR000238">
    <property type="entry name" value="RbfA"/>
</dbReference>
<dbReference type="HAMAP" id="MF_00003">
    <property type="entry name" value="RbfA"/>
    <property type="match status" value="1"/>
</dbReference>
<keyword evidence="4" id="KW-1185">Reference proteome</keyword>
<dbReference type="InterPro" id="IPR023799">
    <property type="entry name" value="RbfA_dom_sf"/>
</dbReference>
<dbReference type="PANTHER" id="PTHR33515">
    <property type="entry name" value="RIBOSOME-BINDING FACTOR A, CHLOROPLASTIC-RELATED"/>
    <property type="match status" value="1"/>
</dbReference>
<dbReference type="Gene3D" id="3.30.300.20">
    <property type="match status" value="1"/>
</dbReference>
<reference evidence="3 4" key="1">
    <citation type="submission" date="2019-06" db="EMBL/GenBank/DDBJ databases">
        <title>Genomic insights into carbon and energy metabolism of Deferribacter autotrophicus revealed new metabolic traits in the phylum Deferribacteres.</title>
        <authorList>
            <person name="Slobodkin A.I."/>
            <person name="Slobodkina G.B."/>
            <person name="Allioux M."/>
            <person name="Alain K."/>
            <person name="Jebbar M."/>
            <person name="Shadrin V."/>
            <person name="Kublanov I.V."/>
            <person name="Toshchakov S.V."/>
            <person name="Bonch-Osmolovskaya E.A."/>
        </authorList>
    </citation>
    <scope>NUCLEOTIDE SEQUENCE [LARGE SCALE GENOMIC DNA]</scope>
    <source>
        <strain evidence="3 4">SL50</strain>
    </source>
</reference>